<dbReference type="InterPro" id="IPR006597">
    <property type="entry name" value="Sel1-like"/>
</dbReference>
<reference evidence="2" key="1">
    <citation type="journal article" date="2014" name="Int. J. Syst. Evol. Microbiol.">
        <title>Complete genome of a new Firmicutes species belonging to the dominant human colonic microbiota ('Ruminococcus bicirculans') reveals two chromosomes and a selective capacity to utilize plant glucans.</title>
        <authorList>
            <consortium name="NISC Comparative Sequencing Program"/>
            <person name="Wegmann U."/>
            <person name="Louis P."/>
            <person name="Goesmann A."/>
            <person name="Henrissat B."/>
            <person name="Duncan S.H."/>
            <person name="Flint H.J."/>
        </authorList>
    </citation>
    <scope>NUCLEOTIDE SEQUENCE</scope>
    <source>
        <strain evidence="2">NBRC 103855</strain>
    </source>
</reference>
<protein>
    <recommendedName>
        <fullName evidence="4">Sel1 repeat family protein</fullName>
    </recommendedName>
</protein>
<keyword evidence="3" id="KW-1185">Reference proteome</keyword>
<dbReference type="InterPro" id="IPR050767">
    <property type="entry name" value="Sel1_AlgK"/>
</dbReference>
<feature type="chain" id="PRO_5046850539" description="Sel1 repeat family protein" evidence="1">
    <location>
        <begin position="23"/>
        <end position="517"/>
    </location>
</feature>
<dbReference type="Gene3D" id="1.25.40.10">
    <property type="entry name" value="Tetratricopeptide repeat domain"/>
    <property type="match status" value="1"/>
</dbReference>
<dbReference type="PANTHER" id="PTHR11102:SF160">
    <property type="entry name" value="ERAD-ASSOCIATED E3 UBIQUITIN-PROTEIN LIGASE COMPONENT HRD3"/>
    <property type="match status" value="1"/>
</dbReference>
<feature type="signal peptide" evidence="1">
    <location>
        <begin position="1"/>
        <end position="22"/>
    </location>
</feature>
<dbReference type="EMBL" id="BSNG01000001">
    <property type="protein sequence ID" value="GLQ10663.1"/>
    <property type="molecule type" value="Genomic_DNA"/>
</dbReference>
<keyword evidence="1" id="KW-0732">Signal</keyword>
<accession>A0ABQ5UG80</accession>
<reference evidence="2" key="2">
    <citation type="submission" date="2023-01" db="EMBL/GenBank/DDBJ databases">
        <title>Draft genome sequence of Devosia yakushimensis strain NBRC 103855.</title>
        <authorList>
            <person name="Sun Q."/>
            <person name="Mori K."/>
        </authorList>
    </citation>
    <scope>NUCLEOTIDE SEQUENCE</scope>
    <source>
        <strain evidence="2">NBRC 103855</strain>
    </source>
</reference>
<name>A0ABQ5UG80_9HYPH</name>
<dbReference type="Proteomes" id="UP001161406">
    <property type="component" value="Unassembled WGS sequence"/>
</dbReference>
<dbReference type="PANTHER" id="PTHR11102">
    <property type="entry name" value="SEL-1-LIKE PROTEIN"/>
    <property type="match status" value="1"/>
</dbReference>
<dbReference type="Pfam" id="PF08238">
    <property type="entry name" value="Sel1"/>
    <property type="match status" value="7"/>
</dbReference>
<evidence type="ECO:0008006" key="4">
    <source>
        <dbReference type="Google" id="ProtNLM"/>
    </source>
</evidence>
<dbReference type="RefSeq" id="WP_284391459.1">
    <property type="nucleotide sequence ID" value="NZ_BSNG01000001.1"/>
</dbReference>
<evidence type="ECO:0000313" key="2">
    <source>
        <dbReference type="EMBL" id="GLQ10663.1"/>
    </source>
</evidence>
<organism evidence="2 3">
    <name type="scientific">Devosia yakushimensis</name>
    <dbReference type="NCBI Taxonomy" id="470028"/>
    <lineage>
        <taxon>Bacteria</taxon>
        <taxon>Pseudomonadati</taxon>
        <taxon>Pseudomonadota</taxon>
        <taxon>Alphaproteobacteria</taxon>
        <taxon>Hyphomicrobiales</taxon>
        <taxon>Devosiaceae</taxon>
        <taxon>Devosia</taxon>
    </lineage>
</organism>
<gene>
    <name evidence="2" type="ORF">GCM10007913_25950</name>
</gene>
<dbReference type="InterPro" id="IPR011990">
    <property type="entry name" value="TPR-like_helical_dom_sf"/>
</dbReference>
<dbReference type="SMART" id="SM00671">
    <property type="entry name" value="SEL1"/>
    <property type="match status" value="8"/>
</dbReference>
<evidence type="ECO:0000313" key="3">
    <source>
        <dbReference type="Proteomes" id="UP001161406"/>
    </source>
</evidence>
<dbReference type="SUPFAM" id="SSF81901">
    <property type="entry name" value="HCP-like"/>
    <property type="match status" value="2"/>
</dbReference>
<sequence>MKALLAIGLLAFGLLLAAPIVAQPNPAVSGNTDEDLLRRADAQLRLAEVFEQGEGVAVDLVRARLHYEQSAHAGSDTAKLRLGQMLVAGLGGPRDTSQGLRLIRVLAGAGNINAQTLLGDLLSGGTLGYVDADGAIAAYQQAAHGGSVAAMVSLGDVFRSGDIVPVDLPKSFDYYAAAAAKDSASAKLAVAEMLAGGQGVTQDVASGLATLRIGAANGNGDAAMALGDLLLAGDVGQIDVAGAVEAYETAAAGGRTDAYLRLGELFRDGYYIRRDAERAVGYYRMAANAGESFGLYALGLGYLDRDFDALGSSAEGMELVQRAGAQGNQYAVTAIAGSYLFGQGVDADIERGLAILTAAAAAGNPAAALDLVAIYRDGLQRNGKSLLRRREQMALQVLQSAKDRLDRGSYLYQTLLLDAAPSGFADSEKAIGQLAELSLRDRRSLVVRLLAVNPNAFVALVQVRLRDLGYLNTRVNGRLNRQTIRAINAYCRFKAAQDICRPGPLSMATAQVLSSAF</sequence>
<evidence type="ECO:0000256" key="1">
    <source>
        <dbReference type="SAM" id="SignalP"/>
    </source>
</evidence>
<comment type="caution">
    <text evidence="2">The sequence shown here is derived from an EMBL/GenBank/DDBJ whole genome shotgun (WGS) entry which is preliminary data.</text>
</comment>
<proteinExistence type="predicted"/>